<dbReference type="PANTHER" id="PTHR43130:SF3">
    <property type="entry name" value="HTH-TYPE TRANSCRIPTIONAL REGULATOR RV1931C"/>
    <property type="match status" value="1"/>
</dbReference>
<dbReference type="PANTHER" id="PTHR43130">
    <property type="entry name" value="ARAC-FAMILY TRANSCRIPTIONAL REGULATOR"/>
    <property type="match status" value="1"/>
</dbReference>
<keyword evidence="1" id="KW-1133">Transmembrane helix</keyword>
<gene>
    <name evidence="3" type="ORF">AKO1_006462</name>
</gene>
<dbReference type="EMBL" id="JAOPGA020001659">
    <property type="protein sequence ID" value="KAL0490263.1"/>
    <property type="molecule type" value="Genomic_DNA"/>
</dbReference>
<dbReference type="InterPro" id="IPR029062">
    <property type="entry name" value="Class_I_gatase-like"/>
</dbReference>
<dbReference type="SUPFAM" id="SSF52317">
    <property type="entry name" value="Class I glutamine amidotransferase-like"/>
    <property type="match status" value="1"/>
</dbReference>
<keyword evidence="1" id="KW-0472">Membrane</keyword>
<evidence type="ECO:0000313" key="3">
    <source>
        <dbReference type="EMBL" id="KAL0490263.1"/>
    </source>
</evidence>
<dbReference type="AlphaFoldDB" id="A0AAW2ZK94"/>
<dbReference type="Pfam" id="PF01965">
    <property type="entry name" value="DJ-1_PfpI"/>
    <property type="match status" value="1"/>
</dbReference>
<evidence type="ECO:0000256" key="1">
    <source>
        <dbReference type="SAM" id="Phobius"/>
    </source>
</evidence>
<accession>A0AAW2ZK94</accession>
<name>A0AAW2ZK94_9EUKA</name>
<dbReference type="InterPro" id="IPR002818">
    <property type="entry name" value="DJ-1/PfpI"/>
</dbReference>
<dbReference type="CDD" id="cd03139">
    <property type="entry name" value="GATase1_PfpI_2"/>
    <property type="match status" value="1"/>
</dbReference>
<keyword evidence="1" id="KW-0812">Transmembrane</keyword>
<dbReference type="InterPro" id="IPR052158">
    <property type="entry name" value="INH-QAR"/>
</dbReference>
<proteinExistence type="predicted"/>
<feature type="domain" description="DJ-1/PfpI" evidence="2">
    <location>
        <begin position="2"/>
        <end position="182"/>
    </location>
</feature>
<sequence length="232" mass="25875">MKNVALLIYDQFEIVDASGPLDVFIKACRIENTFNVFTLAAKKDFVYAEKSSYSIMPTYSIHNCPLEPDVIIIPGSELNNIRNNIIPSEDFKYLVIPWLIETKKQRPQTIIMSVCTGAFILAETGLLENKPCTTHKDHYDDLENRLPNSAVVKGVRYVDVTGRGDIITTSGITSGIDGALYLVAKMINKKTANKVSSMMQFDAKDSNEVSVFTFGIGLISVALLTFFISRRF</sequence>
<evidence type="ECO:0000313" key="4">
    <source>
        <dbReference type="Proteomes" id="UP001431209"/>
    </source>
</evidence>
<dbReference type="Gene3D" id="3.40.50.880">
    <property type="match status" value="1"/>
</dbReference>
<organism evidence="3 4">
    <name type="scientific">Acrasis kona</name>
    <dbReference type="NCBI Taxonomy" id="1008807"/>
    <lineage>
        <taxon>Eukaryota</taxon>
        <taxon>Discoba</taxon>
        <taxon>Heterolobosea</taxon>
        <taxon>Tetramitia</taxon>
        <taxon>Eutetramitia</taxon>
        <taxon>Acrasidae</taxon>
        <taxon>Acrasis</taxon>
    </lineage>
</organism>
<feature type="transmembrane region" description="Helical" evidence="1">
    <location>
        <begin position="209"/>
        <end position="228"/>
    </location>
</feature>
<dbReference type="Proteomes" id="UP001431209">
    <property type="component" value="Unassembled WGS sequence"/>
</dbReference>
<comment type="caution">
    <text evidence="3">The sequence shown here is derived from an EMBL/GenBank/DDBJ whole genome shotgun (WGS) entry which is preliminary data.</text>
</comment>
<protein>
    <recommendedName>
        <fullName evidence="2">DJ-1/PfpI domain-containing protein</fullName>
    </recommendedName>
</protein>
<reference evidence="3 4" key="1">
    <citation type="submission" date="2024-03" db="EMBL/GenBank/DDBJ databases">
        <title>The Acrasis kona genome and developmental transcriptomes reveal deep origins of eukaryotic multicellular pathways.</title>
        <authorList>
            <person name="Sheikh S."/>
            <person name="Fu C.-J."/>
            <person name="Brown M.W."/>
            <person name="Baldauf S.L."/>
        </authorList>
    </citation>
    <scope>NUCLEOTIDE SEQUENCE [LARGE SCALE GENOMIC DNA]</scope>
    <source>
        <strain evidence="3 4">ATCC MYA-3509</strain>
    </source>
</reference>
<evidence type="ECO:0000259" key="2">
    <source>
        <dbReference type="Pfam" id="PF01965"/>
    </source>
</evidence>
<keyword evidence="4" id="KW-1185">Reference proteome</keyword>